<feature type="transmembrane region" description="Helical" evidence="8">
    <location>
        <begin position="178"/>
        <end position="200"/>
    </location>
</feature>
<feature type="transmembrane region" description="Helical" evidence="8">
    <location>
        <begin position="81"/>
        <end position="100"/>
    </location>
</feature>
<accession>A0ABY6HDX8</accession>
<evidence type="ECO:0000256" key="4">
    <source>
        <dbReference type="ARBA" id="ARBA00022475"/>
    </source>
</evidence>
<dbReference type="Gene3D" id="1.10.3470.10">
    <property type="entry name" value="ABC transporter involved in vitamin B12 uptake, BtuC"/>
    <property type="match status" value="1"/>
</dbReference>
<keyword evidence="6 8" id="KW-1133">Transmembrane helix</keyword>
<dbReference type="CDD" id="cd06550">
    <property type="entry name" value="TM_ABC_iron-siderophores_like"/>
    <property type="match status" value="1"/>
</dbReference>
<dbReference type="PANTHER" id="PTHR30472">
    <property type="entry name" value="FERRIC ENTEROBACTIN TRANSPORT SYSTEM PERMEASE PROTEIN"/>
    <property type="match status" value="1"/>
</dbReference>
<feature type="transmembrane region" description="Helical" evidence="8">
    <location>
        <begin position="307"/>
        <end position="324"/>
    </location>
</feature>
<evidence type="ECO:0000256" key="5">
    <source>
        <dbReference type="ARBA" id="ARBA00022692"/>
    </source>
</evidence>
<evidence type="ECO:0000256" key="6">
    <source>
        <dbReference type="ARBA" id="ARBA00022989"/>
    </source>
</evidence>
<gene>
    <name evidence="9" type="ORF">LNN31_17235</name>
</gene>
<dbReference type="Pfam" id="PF01032">
    <property type="entry name" value="FecCD"/>
    <property type="match status" value="1"/>
</dbReference>
<feature type="transmembrane region" description="Helical" evidence="8">
    <location>
        <begin position="146"/>
        <end position="166"/>
    </location>
</feature>
<evidence type="ECO:0000256" key="2">
    <source>
        <dbReference type="ARBA" id="ARBA00007935"/>
    </source>
</evidence>
<dbReference type="InterPro" id="IPR000522">
    <property type="entry name" value="ABC_transptr_permease_BtuC"/>
</dbReference>
<dbReference type="EMBL" id="CP087994">
    <property type="protein sequence ID" value="UYO62505.1"/>
    <property type="molecule type" value="Genomic_DNA"/>
</dbReference>
<feature type="transmembrane region" description="Helical" evidence="8">
    <location>
        <begin position="27"/>
        <end position="45"/>
    </location>
</feature>
<proteinExistence type="inferred from homology"/>
<dbReference type="RefSeq" id="WP_228878385.1">
    <property type="nucleotide sequence ID" value="NZ_CABIIK010000005.1"/>
</dbReference>
<dbReference type="PANTHER" id="PTHR30472:SF25">
    <property type="entry name" value="ABC TRANSPORTER PERMEASE PROTEIN MJ0876-RELATED"/>
    <property type="match status" value="1"/>
</dbReference>
<sequence length="363" mass="38462">MLKKPNAVIEVDGDSLELYQKFTSKKTGLIIILCLLLLIVSILAMNSGAMELDPTDIIKTLMSIGTEISSVVVWRIRLPRVLAAVIAGAGLAVAGCVMQNNLRNPLASPSTLGISSAAAFGANIAIIVLGAGTVQSSAAQPIIVNNPYLVTIFAFVFSMGATLVILMLARMRSFSPEAIVLAGVALSSLFGAGTTLIQYFAESVQIAAAVFWTFGDLGRAAWTEVFILAVVVGLSMVYFMMKRWDYNALDNGPDAAKSLGVNVERTRFFGLLVSSMITAVTVSFLGVIGFIGLVAPQMVRRLIGGDHRFLIPISALMGSLLLLVSDTFARTIISPIVLPVGAVTSFLGAPLFLYLLIKGGKRS</sequence>
<keyword evidence="10" id="KW-1185">Reference proteome</keyword>
<feature type="transmembrane region" description="Helical" evidence="8">
    <location>
        <begin position="336"/>
        <end position="357"/>
    </location>
</feature>
<keyword evidence="3" id="KW-0813">Transport</keyword>
<comment type="subcellular location">
    <subcellularLocation>
        <location evidence="1">Cell membrane</location>
        <topology evidence="1">Multi-pass membrane protein</topology>
    </subcellularLocation>
</comment>
<name>A0ABY6HDX8_9FIRM</name>
<keyword evidence="7 8" id="KW-0472">Membrane</keyword>
<evidence type="ECO:0000256" key="8">
    <source>
        <dbReference type="SAM" id="Phobius"/>
    </source>
</evidence>
<dbReference type="InterPro" id="IPR037294">
    <property type="entry name" value="ABC_BtuC-like"/>
</dbReference>
<feature type="transmembrane region" description="Helical" evidence="8">
    <location>
        <begin position="221"/>
        <end position="241"/>
    </location>
</feature>
<evidence type="ECO:0000313" key="10">
    <source>
        <dbReference type="Proteomes" id="UP001163550"/>
    </source>
</evidence>
<organism evidence="9 10">
    <name type="scientific">Acetobacterium wieringae</name>
    <dbReference type="NCBI Taxonomy" id="52694"/>
    <lineage>
        <taxon>Bacteria</taxon>
        <taxon>Bacillati</taxon>
        <taxon>Bacillota</taxon>
        <taxon>Clostridia</taxon>
        <taxon>Eubacteriales</taxon>
        <taxon>Eubacteriaceae</taxon>
        <taxon>Acetobacterium</taxon>
    </lineage>
</organism>
<evidence type="ECO:0000256" key="1">
    <source>
        <dbReference type="ARBA" id="ARBA00004651"/>
    </source>
</evidence>
<dbReference type="Proteomes" id="UP001163550">
    <property type="component" value="Chromosome"/>
</dbReference>
<protein>
    <submittedName>
        <fullName evidence="9">Iron ABC transporter permease</fullName>
    </submittedName>
</protein>
<reference evidence="9" key="1">
    <citation type="submission" date="2021-11" db="EMBL/GenBank/DDBJ databases">
        <title>Isoprene-degrading acetogen.</title>
        <authorList>
            <person name="Yang Y."/>
            <person name="Jin H."/>
            <person name="Yan J."/>
        </authorList>
    </citation>
    <scope>NUCLEOTIDE SEQUENCE</scope>
    <source>
        <strain evidence="9">Berkeley</strain>
    </source>
</reference>
<evidence type="ECO:0000256" key="7">
    <source>
        <dbReference type="ARBA" id="ARBA00023136"/>
    </source>
</evidence>
<evidence type="ECO:0000313" key="9">
    <source>
        <dbReference type="EMBL" id="UYO62505.1"/>
    </source>
</evidence>
<dbReference type="SUPFAM" id="SSF81345">
    <property type="entry name" value="ABC transporter involved in vitamin B12 uptake, BtuC"/>
    <property type="match status" value="1"/>
</dbReference>
<feature type="transmembrane region" description="Helical" evidence="8">
    <location>
        <begin position="112"/>
        <end position="134"/>
    </location>
</feature>
<evidence type="ECO:0000256" key="3">
    <source>
        <dbReference type="ARBA" id="ARBA00022448"/>
    </source>
</evidence>
<feature type="transmembrane region" description="Helical" evidence="8">
    <location>
        <begin position="268"/>
        <end position="295"/>
    </location>
</feature>
<comment type="similarity">
    <text evidence="2">Belongs to the binding-protein-dependent transport system permease family. FecCD subfamily.</text>
</comment>
<keyword evidence="5 8" id="KW-0812">Transmembrane</keyword>
<keyword evidence="4" id="KW-1003">Cell membrane</keyword>